<evidence type="ECO:0000313" key="1">
    <source>
        <dbReference type="EMBL" id="KRY96288.1"/>
    </source>
</evidence>
<sequence>MKLRSLVQYFFVLGNPIFPHFRHFLINLMKEKRTCNATAPTIH</sequence>
<dbReference type="EMBL" id="JYDP01002976">
    <property type="protein sequence ID" value="KRY96288.1"/>
    <property type="molecule type" value="Genomic_DNA"/>
</dbReference>
<gene>
    <name evidence="2" type="ORF">T11_14859</name>
    <name evidence="1" type="ORF">T11_5536</name>
</gene>
<dbReference type="Proteomes" id="UP000055024">
    <property type="component" value="Unassembled WGS sequence"/>
</dbReference>
<keyword evidence="3" id="KW-1185">Reference proteome</keyword>
<dbReference type="EMBL" id="JYDP01002589">
    <property type="protein sequence ID" value="KRY96732.1"/>
    <property type="molecule type" value="Genomic_DNA"/>
</dbReference>
<organism evidence="1 3">
    <name type="scientific">Trichinella zimbabwensis</name>
    <dbReference type="NCBI Taxonomy" id="268475"/>
    <lineage>
        <taxon>Eukaryota</taxon>
        <taxon>Metazoa</taxon>
        <taxon>Ecdysozoa</taxon>
        <taxon>Nematoda</taxon>
        <taxon>Enoplea</taxon>
        <taxon>Dorylaimia</taxon>
        <taxon>Trichinellida</taxon>
        <taxon>Trichinellidae</taxon>
        <taxon>Trichinella</taxon>
    </lineage>
</organism>
<evidence type="ECO:0000313" key="3">
    <source>
        <dbReference type="Proteomes" id="UP000055024"/>
    </source>
</evidence>
<name>A0A0V1GDR2_9BILA</name>
<comment type="caution">
    <text evidence="1">The sequence shown here is derived from an EMBL/GenBank/DDBJ whole genome shotgun (WGS) entry which is preliminary data.</text>
</comment>
<accession>A0A0V1GDR2</accession>
<protein>
    <submittedName>
        <fullName evidence="1">Uncharacterized protein</fullName>
    </submittedName>
</protein>
<proteinExistence type="predicted"/>
<dbReference type="AlphaFoldDB" id="A0A0V1GDR2"/>
<reference evidence="1 3" key="1">
    <citation type="submission" date="2015-01" db="EMBL/GenBank/DDBJ databases">
        <title>Evolution of Trichinella species and genotypes.</title>
        <authorList>
            <person name="Korhonen P.K."/>
            <person name="Edoardo P."/>
            <person name="Giuseppe L.R."/>
            <person name="Gasser R.B."/>
        </authorList>
    </citation>
    <scope>NUCLEOTIDE SEQUENCE [LARGE SCALE GENOMIC DNA]</scope>
    <source>
        <strain evidence="1">ISS1029</strain>
    </source>
</reference>
<evidence type="ECO:0000313" key="2">
    <source>
        <dbReference type="EMBL" id="KRY96732.1"/>
    </source>
</evidence>